<protein>
    <submittedName>
        <fullName evidence="1">Uncharacterized protein</fullName>
    </submittedName>
</protein>
<accession>A0A238YU72</accession>
<sequence>MSVSVNIGGLLQPLNTLAQLSEVRALSSGFLQRSDIGERFVDTVVFSLATEVEVAPIFVEAPECRLGDAGVVSDSRKRLTAVDAGEGLASMEEFGRINAEVPIFDDEPRRRSPSPLSGGLCSPDARPNSLKVLLVFYLGEVAHQPSNHAVYCLLELAVVDVNLQADVEGFDAGIVFQAVLDEFVNLSRTEPREPADLMNNHEIEPSLLNVFEEVVVHLASVGVGGAGDNFRILLNVFDTETL</sequence>
<evidence type="ECO:0000313" key="1">
    <source>
        <dbReference type="EMBL" id="SNR74695.1"/>
    </source>
</evidence>
<evidence type="ECO:0000313" key="2">
    <source>
        <dbReference type="Proteomes" id="UP000198297"/>
    </source>
</evidence>
<dbReference type="Proteomes" id="UP000198297">
    <property type="component" value="Unassembled WGS sequence"/>
</dbReference>
<gene>
    <name evidence="1" type="ORF">SAMN06266787_11917</name>
</gene>
<reference evidence="1 2" key="1">
    <citation type="submission" date="2017-06" db="EMBL/GenBank/DDBJ databases">
        <authorList>
            <person name="Kim H.J."/>
            <person name="Triplett B.A."/>
        </authorList>
    </citation>
    <scope>NUCLEOTIDE SEQUENCE [LARGE SCALE GENOMIC DNA]</scope>
    <source>
        <strain evidence="1 2">DSM 19316</strain>
    </source>
</reference>
<organism evidence="1 2">
    <name type="scientific">Halorubrum ezzemoulense</name>
    <name type="common">Halorubrum chaoviator</name>
    <dbReference type="NCBI Taxonomy" id="337243"/>
    <lineage>
        <taxon>Archaea</taxon>
        <taxon>Methanobacteriati</taxon>
        <taxon>Methanobacteriota</taxon>
        <taxon>Stenosarchaea group</taxon>
        <taxon>Halobacteria</taxon>
        <taxon>Halobacteriales</taxon>
        <taxon>Haloferacaceae</taxon>
        <taxon>Halorubrum</taxon>
    </lineage>
</organism>
<proteinExistence type="predicted"/>
<dbReference type="AlphaFoldDB" id="A0A238YU72"/>
<name>A0A238YU72_HALEZ</name>
<dbReference type="EMBL" id="FZNK01000019">
    <property type="protein sequence ID" value="SNR74695.1"/>
    <property type="molecule type" value="Genomic_DNA"/>
</dbReference>